<dbReference type="PANTHER" id="PTHR13132">
    <property type="entry name" value="ALPHA- 1,6 -FUCOSYLTRANSFERASE"/>
    <property type="match status" value="1"/>
</dbReference>
<dbReference type="PANTHER" id="PTHR13132:SF29">
    <property type="entry name" value="ALPHA-(1,6)-FUCOSYLTRANSFERASE"/>
    <property type="match status" value="1"/>
</dbReference>
<dbReference type="CDD" id="cd20071">
    <property type="entry name" value="SET_SMYD"/>
    <property type="match status" value="1"/>
</dbReference>
<dbReference type="InterPro" id="IPR046341">
    <property type="entry name" value="SET_dom_sf"/>
</dbReference>
<dbReference type="Gene3D" id="2.170.270.10">
    <property type="entry name" value="SET domain"/>
    <property type="match status" value="1"/>
</dbReference>
<evidence type="ECO:0000259" key="2">
    <source>
        <dbReference type="PROSITE" id="PS50280"/>
    </source>
</evidence>
<comment type="caution">
    <text evidence="3">The sequence shown here is derived from an EMBL/GenBank/DDBJ whole genome shotgun (WGS) entry which is preliminary data.</text>
</comment>
<dbReference type="Pfam" id="PF00856">
    <property type="entry name" value="SET"/>
    <property type="match status" value="1"/>
</dbReference>
<keyword evidence="4" id="KW-1185">Reference proteome</keyword>
<dbReference type="Gene3D" id="3.40.50.11350">
    <property type="match status" value="1"/>
</dbReference>
<dbReference type="GO" id="GO:0046921">
    <property type="term" value="F:alpha-(1-&gt;6)-fucosyltransferase activity"/>
    <property type="evidence" value="ECO:0007669"/>
    <property type="project" value="TreeGrafter"/>
</dbReference>
<accession>A0A1Q9EIJ3</accession>
<name>A0A1Q9EIJ3_SYMMI</name>
<reference evidence="3 4" key="1">
    <citation type="submission" date="2016-02" db="EMBL/GenBank/DDBJ databases">
        <title>Genome analysis of coral dinoflagellate symbionts highlights evolutionary adaptations to a symbiotic lifestyle.</title>
        <authorList>
            <person name="Aranda M."/>
            <person name="Li Y."/>
            <person name="Liew Y.J."/>
            <person name="Baumgarten S."/>
            <person name="Simakov O."/>
            <person name="Wilson M."/>
            <person name="Piel J."/>
            <person name="Ashoor H."/>
            <person name="Bougouffa S."/>
            <person name="Bajic V.B."/>
            <person name="Ryu T."/>
            <person name="Ravasi T."/>
            <person name="Bayer T."/>
            <person name="Micklem G."/>
            <person name="Kim H."/>
            <person name="Bhak J."/>
            <person name="Lajeunesse T.C."/>
            <person name="Voolstra C.R."/>
        </authorList>
    </citation>
    <scope>NUCLEOTIDE SEQUENCE [LARGE SCALE GENOMIC DNA]</scope>
    <source>
        <strain evidence="3 4">CCMP2467</strain>
    </source>
</reference>
<protein>
    <submittedName>
        <fullName evidence="3">SET domain-containing protein 5</fullName>
    </submittedName>
</protein>
<gene>
    <name evidence="3" type="primary">set5</name>
    <name evidence="3" type="ORF">AK812_SmicGene9431</name>
</gene>
<dbReference type="PROSITE" id="PS50280">
    <property type="entry name" value="SET"/>
    <property type="match status" value="1"/>
</dbReference>
<feature type="domain" description="SET" evidence="2">
    <location>
        <begin position="93"/>
        <end position="246"/>
    </location>
</feature>
<sequence length="1380" mass="151844">MECVRLPSEAGSLTPSTVRPELLPSRRCPAVSSKGGSSDVLSFVPWALLGGCGCARLKRSRRGICGVLRARQAEIFQVPLDGDEVSDPRTFSSKIAVAELEGKGCGVVATRAISRGEVVLKESPLLGLPASFESASDAEALLNATSLRQLDEDLNSALTSCSQASQDRFWELSDCHGEPKTAAGIALTNALQLGKGGGLLAMSARFNHSCKPNVQGGWDKSQGGGMAVWHALRDISAGEELCFSYVDPYETEAERQSTLQSLFKFQCRCPVCMLQGEAKMASNQNRQQLRDLKEALELSAVVADDTAEMARELVPQMVELLDAELEGSPALKSKVLHVGFLLAWEGGDADLAKSMAEEAWENAVVAYGPDSERATQLKLCASGAVPDEDLEDILLELDSSEFSVPGPPGLLAEEVEFSCNQAELAKASLVGVLAQLQMNPARSSALRLLLLVSLGACLLGTLKPTERIRPWDPPRAVNVTEDVPSNISSPVQSSESLGTHPAPQAPVQNHIYKLERGLGDISQEAFRLDQELLARGWDANRYPWRMIQQGASRKAILYGTAWAQRMIWDHQHPRRDCRDVKILIFRSGPSGIGSMLHQLGQALALAMELDRVLVVPVKDTLLQYYDKRFCPGAHSWQCWLQEIGLCADVHGDVMKVDKPYTETTRPVPTRFHEMLAQSPIKKDFWLYWWRAQSITYLLRFQERTRHAIDKLRSESMVSCGQHANSSGLLATGSIATFVRHGFKKQERVVEHDLGDYIREMQRLAAGRQGLRILHREVAESNASFQYPAESFAARNIFVSTDDPAVIKAARKLCRQGWNVTYVEKKRANYDPWMHLRPGKAARTEVLSAFMNLELALESDAWVCTLSSNWCRLIDELRMTAAAKASQPFLNLEKVPCKAGKPQCYLGSRVYQSGLYPYVFKLITLISGATVEGGGLVFVDIAGWSIGLDALENRWYSDTGFSRLLATTSRMERVRSTFEPSDPMCDTGVSVSCHFDRCNFHPEVLDVGPTAVYFSFMQSISSRDLFLNPRARGLLRLKHTDRIIRYMAQLLGISFPVTPADIEGREAEISALEQEAGWLVAELHDTCNDFCRFNGFDGCNESRIQEINRCRPQQGIFFDPPGTPGTAGKCFYTSGTVDCDVNTKNYEKPVCQCSTVTTATTTPDVARLDMRSATDAGWLVAELHDTCNDFCRFNGFDGCNESRIQEINRHPRATRLLEGLGYNCSAQVTARSTGIFFDPPVTPGTAGKCFYTSGTVDCDVNTKNYEKPVCQCSTVTTATTTPDATRWQIGALGATCNDVCTNGCDETEMAQINRHPRATRLLEGLGYTCSAQVAGRGYGIFFDPVGTSGTDGKCFYTSGTVDCSKNDKSYEQPVCYCNPAP</sequence>
<organism evidence="3 4">
    <name type="scientific">Symbiodinium microadriaticum</name>
    <name type="common">Dinoflagellate</name>
    <name type="synonym">Zooxanthella microadriatica</name>
    <dbReference type="NCBI Taxonomy" id="2951"/>
    <lineage>
        <taxon>Eukaryota</taxon>
        <taxon>Sar</taxon>
        <taxon>Alveolata</taxon>
        <taxon>Dinophyceae</taxon>
        <taxon>Suessiales</taxon>
        <taxon>Symbiodiniaceae</taxon>
        <taxon>Symbiodinium</taxon>
    </lineage>
</organism>
<feature type="region of interest" description="Disordered" evidence="1">
    <location>
        <begin position="480"/>
        <end position="503"/>
    </location>
</feature>
<dbReference type="SMART" id="SM00317">
    <property type="entry name" value="SET"/>
    <property type="match status" value="1"/>
</dbReference>
<evidence type="ECO:0000256" key="1">
    <source>
        <dbReference type="SAM" id="MobiDB-lite"/>
    </source>
</evidence>
<evidence type="ECO:0000313" key="4">
    <source>
        <dbReference type="Proteomes" id="UP000186817"/>
    </source>
</evidence>
<dbReference type="GO" id="GO:0006487">
    <property type="term" value="P:protein N-linked glycosylation"/>
    <property type="evidence" value="ECO:0007669"/>
    <property type="project" value="TreeGrafter"/>
</dbReference>
<dbReference type="OrthoDB" id="265717at2759"/>
<proteinExistence type="predicted"/>
<evidence type="ECO:0000313" key="3">
    <source>
        <dbReference type="EMBL" id="OLQ07235.1"/>
    </source>
</evidence>
<dbReference type="EMBL" id="LSRX01000144">
    <property type="protein sequence ID" value="OLQ07235.1"/>
    <property type="molecule type" value="Genomic_DNA"/>
</dbReference>
<dbReference type="SUPFAM" id="SSF82199">
    <property type="entry name" value="SET domain"/>
    <property type="match status" value="1"/>
</dbReference>
<dbReference type="Proteomes" id="UP000186817">
    <property type="component" value="Unassembled WGS sequence"/>
</dbReference>
<dbReference type="InterPro" id="IPR001214">
    <property type="entry name" value="SET_dom"/>
</dbReference>
<feature type="compositionally biased region" description="Polar residues" evidence="1">
    <location>
        <begin position="483"/>
        <end position="497"/>
    </location>
</feature>